<evidence type="ECO:0000256" key="2">
    <source>
        <dbReference type="ARBA" id="ARBA00023186"/>
    </source>
</evidence>
<dbReference type="RefSeq" id="WP_075905997.1">
    <property type="nucleotide sequence ID" value="NZ_MKZS01000001.1"/>
</dbReference>
<accession>A0A1U7NBA8</accession>
<dbReference type="Pfam" id="PF01730">
    <property type="entry name" value="UreF"/>
    <property type="match status" value="1"/>
</dbReference>
<comment type="subcellular location">
    <subcellularLocation>
        <location evidence="3">Cytoplasm</location>
    </subcellularLocation>
</comment>
<name>A0A1U7NBA8_9CYAN</name>
<dbReference type="GO" id="GO:0005737">
    <property type="term" value="C:cytoplasm"/>
    <property type="evidence" value="ECO:0007669"/>
    <property type="project" value="UniProtKB-SubCell"/>
</dbReference>
<comment type="function">
    <text evidence="3">Required for maturation of urease via the functional incorporation of the urease nickel metallocenter.</text>
</comment>
<keyword evidence="3" id="KW-0963">Cytoplasm</keyword>
<dbReference type="PANTHER" id="PTHR33620:SF1">
    <property type="entry name" value="UREASE ACCESSORY PROTEIN F"/>
    <property type="match status" value="1"/>
</dbReference>
<evidence type="ECO:0000313" key="5">
    <source>
        <dbReference type="Proteomes" id="UP000186657"/>
    </source>
</evidence>
<comment type="subunit">
    <text evidence="3">UreD, UreF and UreG form a complex that acts as a GTP-hydrolysis-dependent molecular chaperone, activating the urease apoprotein by helping to assemble the nickel containing metallocenter of UreC. The UreE protein probably delivers the nickel.</text>
</comment>
<evidence type="ECO:0000256" key="1">
    <source>
        <dbReference type="ARBA" id="ARBA00022988"/>
    </source>
</evidence>
<keyword evidence="5" id="KW-1185">Reference proteome</keyword>
<reference evidence="4 5" key="1">
    <citation type="submission" date="2016-10" db="EMBL/GenBank/DDBJ databases">
        <title>Comparative genomics uncovers the prolific and rare metabolic potential of the cyanobacterial genus Moorea.</title>
        <authorList>
            <person name="Leao T."/>
            <person name="Castelao G."/>
            <person name="Korobeynikov A."/>
            <person name="Monroe E.A."/>
            <person name="Podell S."/>
            <person name="Glukhov E."/>
            <person name="Allen E."/>
            <person name="Gerwick W.H."/>
            <person name="Gerwick L."/>
        </authorList>
    </citation>
    <scope>NUCLEOTIDE SEQUENCE [LARGE SCALE GENOMIC DNA]</scope>
    <source>
        <strain evidence="4 5">PNG5-198</strain>
    </source>
</reference>
<dbReference type="PIRSF" id="PIRSF009467">
    <property type="entry name" value="Ureas_acces_UreF"/>
    <property type="match status" value="1"/>
</dbReference>
<evidence type="ECO:0000313" key="4">
    <source>
        <dbReference type="EMBL" id="OLT63228.1"/>
    </source>
</evidence>
<gene>
    <name evidence="3" type="primary">ureF</name>
    <name evidence="4" type="ORF">BJP37_10865</name>
</gene>
<organism evidence="4 5">
    <name type="scientific">Moorena bouillonii PNG</name>
    <dbReference type="NCBI Taxonomy" id="568701"/>
    <lineage>
        <taxon>Bacteria</taxon>
        <taxon>Bacillati</taxon>
        <taxon>Cyanobacteriota</taxon>
        <taxon>Cyanophyceae</taxon>
        <taxon>Coleofasciculales</taxon>
        <taxon>Coleofasciculaceae</taxon>
        <taxon>Moorena</taxon>
    </lineage>
</organism>
<keyword evidence="2 3" id="KW-0143">Chaperone</keyword>
<protein>
    <recommendedName>
        <fullName evidence="3">Urease accessory protein UreF</fullName>
    </recommendedName>
</protein>
<comment type="similarity">
    <text evidence="3">Belongs to the UreF family.</text>
</comment>
<keyword evidence="1 3" id="KW-0996">Nickel insertion</keyword>
<dbReference type="PANTHER" id="PTHR33620">
    <property type="entry name" value="UREASE ACCESSORY PROTEIN F"/>
    <property type="match status" value="1"/>
</dbReference>
<evidence type="ECO:0000256" key="3">
    <source>
        <dbReference type="HAMAP-Rule" id="MF_01385"/>
    </source>
</evidence>
<dbReference type="EMBL" id="MKZS01000001">
    <property type="protein sequence ID" value="OLT63228.1"/>
    <property type="molecule type" value="Genomic_DNA"/>
</dbReference>
<dbReference type="HAMAP" id="MF_01385">
    <property type="entry name" value="UreF"/>
    <property type="match status" value="1"/>
</dbReference>
<dbReference type="Gene3D" id="1.10.4190.10">
    <property type="entry name" value="Urease accessory protein UreF"/>
    <property type="match status" value="1"/>
</dbReference>
<dbReference type="GO" id="GO:0016151">
    <property type="term" value="F:nickel cation binding"/>
    <property type="evidence" value="ECO:0007669"/>
    <property type="project" value="UniProtKB-UniRule"/>
</dbReference>
<dbReference type="Proteomes" id="UP000186657">
    <property type="component" value="Unassembled WGS sequence"/>
</dbReference>
<sequence length="273" mass="29824">MHLDPLVPNSLLNLLQLASPVLPVGAYGYSEGLETLVDIGVIHNQTTLHQWLEHQLCYGAIRLEAYVMVRAYESYGKGDLEGLDYWNAWVSAAKETSELRSQSWQMGNSLMRLLLDLHPPSETIRLLSEEGTADLGTGNSGQEFTQTGSENYFGQRSSQQNVISLQDVASAVGQPCNYAIAFGIGAANWQIDITATVLGYLHSWASNVIGAGVKLIPLGQTVGQQLLLGLNHRLTLSTQDVLTLTDEKLSSCGWGLALASMAHETQYTRLFRS</sequence>
<proteinExistence type="inferred from homology"/>
<dbReference type="InterPro" id="IPR038277">
    <property type="entry name" value="UreF_sf"/>
</dbReference>
<dbReference type="AlphaFoldDB" id="A0A1U7NBA8"/>
<dbReference type="InterPro" id="IPR002639">
    <property type="entry name" value="UreF"/>
</dbReference>
<comment type="caution">
    <text evidence="4">The sequence shown here is derived from an EMBL/GenBank/DDBJ whole genome shotgun (WGS) entry which is preliminary data.</text>
</comment>